<name>A0A9W8ZHN4_9PLEO</name>
<protein>
    <submittedName>
        <fullName evidence="1">Uncharacterized protein</fullName>
    </submittedName>
</protein>
<evidence type="ECO:0000313" key="1">
    <source>
        <dbReference type="EMBL" id="KAJ4409021.1"/>
    </source>
</evidence>
<dbReference type="AlphaFoldDB" id="A0A9W8ZHN4"/>
<organism evidence="1 2">
    <name type="scientific">Didymella pomorum</name>
    <dbReference type="NCBI Taxonomy" id="749634"/>
    <lineage>
        <taxon>Eukaryota</taxon>
        <taxon>Fungi</taxon>
        <taxon>Dikarya</taxon>
        <taxon>Ascomycota</taxon>
        <taxon>Pezizomycotina</taxon>
        <taxon>Dothideomycetes</taxon>
        <taxon>Pleosporomycetidae</taxon>
        <taxon>Pleosporales</taxon>
        <taxon>Pleosporineae</taxon>
        <taxon>Didymellaceae</taxon>
        <taxon>Didymella</taxon>
    </lineage>
</organism>
<proteinExistence type="predicted"/>
<keyword evidence="2" id="KW-1185">Reference proteome</keyword>
<gene>
    <name evidence="1" type="ORF">N0V91_002836</name>
</gene>
<dbReference type="Proteomes" id="UP001140510">
    <property type="component" value="Unassembled WGS sequence"/>
</dbReference>
<accession>A0A9W8ZHN4</accession>
<evidence type="ECO:0000313" key="2">
    <source>
        <dbReference type="Proteomes" id="UP001140510"/>
    </source>
</evidence>
<sequence length="143" mass="16027">MSPLRYKDPGKRRGIKVTGVLASECWDDSSIVTMSDLLHPDQSLDHLVRVALPAKVNGNVYAQPRFQEALQAPNRTIATRRSFIEPFINQLYTQNKPLDTSSCGDRLSSPADVSNAPAIYVFCLMIGSEHYFYVGQAARLRKR</sequence>
<comment type="caution">
    <text evidence="1">The sequence shown here is derived from an EMBL/GenBank/DDBJ whole genome shotgun (WGS) entry which is preliminary data.</text>
</comment>
<dbReference type="EMBL" id="JAPEVA010000013">
    <property type="protein sequence ID" value="KAJ4409021.1"/>
    <property type="molecule type" value="Genomic_DNA"/>
</dbReference>
<reference evidence="1" key="1">
    <citation type="submission" date="2022-10" db="EMBL/GenBank/DDBJ databases">
        <title>Tapping the CABI collections for fungal endophytes: first genome assemblies for Collariella, Neodidymelliopsis, Ascochyta clinopodiicola, Didymella pomorum, Didymosphaeria variabile, Neocosmospora piperis and Neocucurbitaria cava.</title>
        <authorList>
            <person name="Hill R."/>
        </authorList>
    </citation>
    <scope>NUCLEOTIDE SEQUENCE</scope>
    <source>
        <strain evidence="1">IMI 355091</strain>
    </source>
</reference>